<feature type="domain" description="Phosphatidic acid phosphatase type 2/haloperoxidase" evidence="1">
    <location>
        <begin position="38"/>
        <end position="139"/>
    </location>
</feature>
<proteinExistence type="predicted"/>
<dbReference type="STRING" id="1195760.SAMN05444281_2009"/>
<keyword evidence="3" id="KW-1185">Reference proteome</keyword>
<reference evidence="3" key="1">
    <citation type="submission" date="2016-11" db="EMBL/GenBank/DDBJ databases">
        <authorList>
            <person name="Varghese N."/>
            <person name="Submissions S."/>
        </authorList>
    </citation>
    <scope>NUCLEOTIDE SEQUENCE [LARGE SCALE GENOMIC DNA]</scope>
    <source>
        <strain evidence="3">DSM 100572</strain>
    </source>
</reference>
<dbReference type="SMART" id="SM00014">
    <property type="entry name" value="acidPPc"/>
    <property type="match status" value="1"/>
</dbReference>
<dbReference type="PANTHER" id="PTHR14969:SF13">
    <property type="entry name" value="AT30094P"/>
    <property type="match status" value="1"/>
</dbReference>
<dbReference type="PANTHER" id="PTHR14969">
    <property type="entry name" value="SPHINGOSINE-1-PHOSPHATE PHOSPHOHYDROLASE"/>
    <property type="match status" value="1"/>
</dbReference>
<dbReference type="InterPro" id="IPR000326">
    <property type="entry name" value="PAP2/HPO"/>
</dbReference>
<gene>
    <name evidence="2" type="ORF">SAMN05444281_2009</name>
</gene>
<dbReference type="Gene3D" id="1.20.144.10">
    <property type="entry name" value="Phosphatidic acid phosphatase type 2/haloperoxidase"/>
    <property type="match status" value="1"/>
</dbReference>
<protein>
    <submittedName>
        <fullName evidence="2">PAP2 superfamily protein</fullName>
    </submittedName>
</protein>
<dbReference type="AlphaFoldDB" id="A0A1M5VWH6"/>
<dbReference type="RefSeq" id="WP_084730249.1">
    <property type="nucleotide sequence ID" value="NZ_BMEN01000004.1"/>
</dbReference>
<evidence type="ECO:0000313" key="3">
    <source>
        <dbReference type="Proteomes" id="UP000184109"/>
    </source>
</evidence>
<organism evidence="2 3">
    <name type="scientific">Wenyingzhuangia marina</name>
    <dbReference type="NCBI Taxonomy" id="1195760"/>
    <lineage>
        <taxon>Bacteria</taxon>
        <taxon>Pseudomonadati</taxon>
        <taxon>Bacteroidota</taxon>
        <taxon>Flavobacteriia</taxon>
        <taxon>Flavobacteriales</taxon>
        <taxon>Flavobacteriaceae</taxon>
        <taxon>Wenyingzhuangia</taxon>
    </lineage>
</organism>
<dbReference type="InterPro" id="IPR036938">
    <property type="entry name" value="PAP2/HPO_sf"/>
</dbReference>
<dbReference type="OrthoDB" id="9773582at2"/>
<dbReference type="Pfam" id="PF01569">
    <property type="entry name" value="PAP2"/>
    <property type="match status" value="1"/>
</dbReference>
<dbReference type="CDD" id="cd03394">
    <property type="entry name" value="PAP2_like_5"/>
    <property type="match status" value="1"/>
</dbReference>
<dbReference type="SUPFAM" id="SSF48317">
    <property type="entry name" value="Acid phosphatase/Vanadium-dependent haloperoxidase"/>
    <property type="match status" value="1"/>
</dbReference>
<accession>A0A1M5VWH6</accession>
<evidence type="ECO:0000313" key="2">
    <source>
        <dbReference type="EMBL" id="SHH79551.1"/>
    </source>
</evidence>
<sequence>MFSTFSIQAQHTIEKIGDVGLYSMPFVALGTTFLKKDKPGAYAFSKAFVLNTVVTLGLKEITNKERPNGEDFKSFPSGHTSITFQGAAFLQKRYGWDYGIPAYAVAAFTGFSRVYAKKHYVEDVAVGAAFGILSSYIFTKKLNNDQVSFSFGKKGKDYCLSYHYQF</sequence>
<evidence type="ECO:0000259" key="1">
    <source>
        <dbReference type="SMART" id="SM00014"/>
    </source>
</evidence>
<dbReference type="EMBL" id="FQXQ01000004">
    <property type="protein sequence ID" value="SHH79551.1"/>
    <property type="molecule type" value="Genomic_DNA"/>
</dbReference>
<dbReference type="Proteomes" id="UP000184109">
    <property type="component" value="Unassembled WGS sequence"/>
</dbReference>
<name>A0A1M5VWH6_9FLAO</name>